<feature type="signal peptide" evidence="2">
    <location>
        <begin position="1"/>
        <end position="24"/>
    </location>
</feature>
<evidence type="ECO:0000256" key="1">
    <source>
        <dbReference type="SAM" id="MobiDB-lite"/>
    </source>
</evidence>
<dbReference type="Proteomes" id="UP000887013">
    <property type="component" value="Unassembled WGS sequence"/>
</dbReference>
<sequence length="82" mass="9171">MPMSRKFFVSLFTSLAPLLQTVSSSRWILIDLRGATLDRAWTSCNETVETFSILRKTSSSAAYEETPDGTCGRAQSRKLITH</sequence>
<organism evidence="3 4">
    <name type="scientific">Nephila pilipes</name>
    <name type="common">Giant wood spider</name>
    <name type="synonym">Nephila maculata</name>
    <dbReference type="NCBI Taxonomy" id="299642"/>
    <lineage>
        <taxon>Eukaryota</taxon>
        <taxon>Metazoa</taxon>
        <taxon>Ecdysozoa</taxon>
        <taxon>Arthropoda</taxon>
        <taxon>Chelicerata</taxon>
        <taxon>Arachnida</taxon>
        <taxon>Araneae</taxon>
        <taxon>Araneomorphae</taxon>
        <taxon>Entelegynae</taxon>
        <taxon>Araneoidea</taxon>
        <taxon>Nephilidae</taxon>
        <taxon>Nephila</taxon>
    </lineage>
</organism>
<feature type="region of interest" description="Disordered" evidence="1">
    <location>
        <begin position="63"/>
        <end position="82"/>
    </location>
</feature>
<evidence type="ECO:0000313" key="3">
    <source>
        <dbReference type="EMBL" id="GFT07642.1"/>
    </source>
</evidence>
<dbReference type="AlphaFoldDB" id="A0A8X6TEF6"/>
<comment type="caution">
    <text evidence="3">The sequence shown here is derived from an EMBL/GenBank/DDBJ whole genome shotgun (WGS) entry which is preliminary data.</text>
</comment>
<accession>A0A8X6TEF6</accession>
<gene>
    <name evidence="3" type="ORF">NPIL_214231</name>
</gene>
<reference evidence="3" key="1">
    <citation type="submission" date="2020-08" db="EMBL/GenBank/DDBJ databases">
        <title>Multicomponent nature underlies the extraordinary mechanical properties of spider dragline silk.</title>
        <authorList>
            <person name="Kono N."/>
            <person name="Nakamura H."/>
            <person name="Mori M."/>
            <person name="Yoshida Y."/>
            <person name="Ohtoshi R."/>
            <person name="Malay A.D."/>
            <person name="Moran D.A.P."/>
            <person name="Tomita M."/>
            <person name="Numata K."/>
            <person name="Arakawa K."/>
        </authorList>
    </citation>
    <scope>NUCLEOTIDE SEQUENCE</scope>
</reference>
<evidence type="ECO:0000313" key="4">
    <source>
        <dbReference type="Proteomes" id="UP000887013"/>
    </source>
</evidence>
<dbReference type="EMBL" id="BMAW01008231">
    <property type="protein sequence ID" value="GFT07642.1"/>
    <property type="molecule type" value="Genomic_DNA"/>
</dbReference>
<keyword evidence="2" id="KW-0732">Signal</keyword>
<keyword evidence="4" id="KW-1185">Reference proteome</keyword>
<proteinExistence type="predicted"/>
<protein>
    <recommendedName>
        <fullName evidence="5">Secreted protein</fullName>
    </recommendedName>
</protein>
<evidence type="ECO:0000256" key="2">
    <source>
        <dbReference type="SAM" id="SignalP"/>
    </source>
</evidence>
<name>A0A8X6TEF6_NEPPI</name>
<evidence type="ECO:0008006" key="5">
    <source>
        <dbReference type="Google" id="ProtNLM"/>
    </source>
</evidence>
<feature type="chain" id="PRO_5036489778" description="Secreted protein" evidence="2">
    <location>
        <begin position="25"/>
        <end position="82"/>
    </location>
</feature>